<organism evidence="1 2">
    <name type="scientific">Limnoraphis robusta CS-951</name>
    <dbReference type="NCBI Taxonomy" id="1637645"/>
    <lineage>
        <taxon>Bacteria</taxon>
        <taxon>Bacillati</taxon>
        <taxon>Cyanobacteriota</taxon>
        <taxon>Cyanophyceae</taxon>
        <taxon>Oscillatoriophycideae</taxon>
        <taxon>Oscillatoriales</taxon>
        <taxon>Sirenicapillariaceae</taxon>
        <taxon>Limnoraphis</taxon>
    </lineage>
</organism>
<gene>
    <name evidence="1" type="ORF">WN50_36045</name>
</gene>
<dbReference type="EMBL" id="LATL02000200">
    <property type="protein sequence ID" value="KMW70344.1"/>
    <property type="molecule type" value="Genomic_DNA"/>
</dbReference>
<dbReference type="OrthoDB" id="463964at2"/>
<protein>
    <recommendedName>
        <fullName evidence="3">Isopropylmalate/homocitrate/citramalate synthase</fullName>
    </recommendedName>
</protein>
<comment type="caution">
    <text evidence="1">The sequence shown here is derived from an EMBL/GenBank/DDBJ whole genome shotgun (WGS) entry which is preliminary data.</text>
</comment>
<sequence>MELNDFLYPGYKYRGKATIENIAFDAKLQQFAQRINIIAGLHTGGKLSSQESYDRIKSSWKEVEVARQELGINKSR</sequence>
<evidence type="ECO:0000313" key="2">
    <source>
        <dbReference type="Proteomes" id="UP000033607"/>
    </source>
</evidence>
<dbReference type="InterPro" id="IPR055643">
    <property type="entry name" value="DUF7219"/>
</dbReference>
<name>A0A0J9HMA9_9CYAN</name>
<evidence type="ECO:0008006" key="3">
    <source>
        <dbReference type="Google" id="ProtNLM"/>
    </source>
</evidence>
<dbReference type="RefSeq" id="WP_049559966.1">
    <property type="nucleotide sequence ID" value="NZ_LATL02000200.1"/>
</dbReference>
<dbReference type="Proteomes" id="UP000033607">
    <property type="component" value="Unassembled WGS sequence"/>
</dbReference>
<reference evidence="1 2" key="1">
    <citation type="submission" date="2015-06" db="EMBL/GenBank/DDBJ databases">
        <title>Draft genome assembly of filamentous brackish cyanobacterium Limnoraphis robusta strain CS-951.</title>
        <authorList>
            <person name="Willis A."/>
            <person name="Parks M."/>
            <person name="Burford M.A."/>
        </authorList>
    </citation>
    <scope>NUCLEOTIDE SEQUENCE [LARGE SCALE GENOMIC DNA]</scope>
    <source>
        <strain evidence="1 2">CS-951</strain>
    </source>
</reference>
<proteinExistence type="predicted"/>
<dbReference type="Pfam" id="PF23856">
    <property type="entry name" value="DUF7219"/>
    <property type="match status" value="1"/>
</dbReference>
<dbReference type="AlphaFoldDB" id="A0A0J9HMA9"/>
<evidence type="ECO:0000313" key="1">
    <source>
        <dbReference type="EMBL" id="KMW70344.1"/>
    </source>
</evidence>
<accession>A0A0J9HMA9</accession>